<dbReference type="InterPro" id="IPR015942">
    <property type="entry name" value="Asp/Glu/hydantoin_racemase"/>
</dbReference>
<dbReference type="InterPro" id="IPR052186">
    <property type="entry name" value="Hydantoin_racemase-like"/>
</dbReference>
<dbReference type="PANTHER" id="PTHR28047">
    <property type="entry name" value="PROTEIN DCG1"/>
    <property type="match status" value="1"/>
</dbReference>
<evidence type="ECO:0000313" key="4">
    <source>
        <dbReference type="Proteomes" id="UP000441102"/>
    </source>
</evidence>
<gene>
    <name evidence="2" type="ORF">F9L06_00640</name>
    <name evidence="3" type="ORF">IH622_05130</name>
</gene>
<dbReference type="Proteomes" id="UP000642265">
    <property type="component" value="Unassembled WGS sequence"/>
</dbReference>
<dbReference type="RefSeq" id="WP_010659477.1">
    <property type="nucleotide sequence ID" value="NZ_CP044970.1"/>
</dbReference>
<dbReference type="Proteomes" id="UP000441102">
    <property type="component" value="Unassembled WGS sequence"/>
</dbReference>
<reference evidence="2 4" key="1">
    <citation type="submission" date="2019-09" db="EMBL/GenBank/DDBJ databases">
        <title>Taxonomic organization of the family Brucellaceae based on a phylogenomic approach.</title>
        <authorList>
            <person name="Leclercq S."/>
            <person name="Cloeckaert A."/>
            <person name="Zygmunt M.S."/>
        </authorList>
    </citation>
    <scope>NUCLEOTIDE SEQUENCE [LARGE SCALE GENOMIC DNA]</scope>
    <source>
        <strain evidence="2 4">CCUG 34461</strain>
    </source>
</reference>
<name>A0A011TW85_BRUAN</name>
<proteinExistence type="inferred from homology"/>
<reference evidence="3" key="2">
    <citation type="submission" date="2020-09" db="EMBL/GenBank/DDBJ databases">
        <authorList>
            <person name="Dalcin Martins P."/>
        </authorList>
    </citation>
    <scope>NUCLEOTIDE SEQUENCE</scope>
    <source>
        <strain evidence="3">MAG47</strain>
    </source>
</reference>
<reference evidence="3" key="3">
    <citation type="submission" date="2020-10" db="EMBL/GenBank/DDBJ databases">
        <title>Enrichment of novel Verrucomicrobia, Bacteroidetes and Krumholzibacteria in an oxygen-limited, methane- and iron-fed bioreactor inoculated with Bothnian Sea sediments.</title>
        <authorList>
            <person name="Martins P.D."/>
            <person name="de Jong A."/>
            <person name="Lenstra W.K."/>
            <person name="van Helmond N.A.G.M."/>
            <person name="Slomp C.P."/>
            <person name="Jetten M.S.M."/>
            <person name="Welte C.U."/>
            <person name="Rasigraf O."/>
        </authorList>
    </citation>
    <scope>NUCLEOTIDE SEQUENCE</scope>
    <source>
        <strain evidence="3">MAG47</strain>
    </source>
</reference>
<organism evidence="2 4">
    <name type="scientific">Brucella anthropi</name>
    <name type="common">Ochrobactrum anthropi</name>
    <dbReference type="NCBI Taxonomy" id="529"/>
    <lineage>
        <taxon>Bacteria</taxon>
        <taxon>Pseudomonadati</taxon>
        <taxon>Pseudomonadota</taxon>
        <taxon>Alphaproteobacteria</taxon>
        <taxon>Hyphomicrobiales</taxon>
        <taxon>Brucellaceae</taxon>
        <taxon>Brucella/Ochrobactrum group</taxon>
        <taxon>Brucella</taxon>
    </lineage>
</organism>
<evidence type="ECO:0000256" key="1">
    <source>
        <dbReference type="ARBA" id="ARBA00038414"/>
    </source>
</evidence>
<protein>
    <submittedName>
        <fullName evidence="2">Aspartate/glutamate racemase family protein</fullName>
    </submittedName>
</protein>
<dbReference type="AlphaFoldDB" id="A0A011TW85"/>
<dbReference type="GeneID" id="61318087"/>
<accession>A0A011TW85</accession>
<dbReference type="Gene3D" id="3.40.50.12500">
    <property type="match status" value="1"/>
</dbReference>
<dbReference type="EMBL" id="JACZKO010000015">
    <property type="protein sequence ID" value="MBE0560199.1"/>
    <property type="molecule type" value="Genomic_DNA"/>
</dbReference>
<evidence type="ECO:0000313" key="2">
    <source>
        <dbReference type="EMBL" id="KAB2802712.1"/>
    </source>
</evidence>
<dbReference type="InterPro" id="IPR053714">
    <property type="entry name" value="Iso_Racemase_Enz_sf"/>
</dbReference>
<dbReference type="PANTHER" id="PTHR28047:SF5">
    <property type="entry name" value="PROTEIN DCG1"/>
    <property type="match status" value="1"/>
</dbReference>
<sequence>MTASSPYVLLINPNSSEATSGMMLDIARRKANGRLRIEAATATRSPSMIVNDEQLHASAAQVIEIGRGQNSNCIGVIVSAYGDPGVVHLQESLAVPVLGICEASMVEATRNGRRFGIATVTPDLADAIAARAESLGLSHLYTGIRCTPGDPEKLARDGARLRTELEAAVRFCIMDGAEAVIIGGGPLGEAAEQLRGGFDIPIVAPISSAVELMIEALDKQQICGEAQA</sequence>
<comment type="caution">
    <text evidence="2">The sequence shown here is derived from an EMBL/GenBank/DDBJ whole genome shotgun (WGS) entry which is preliminary data.</text>
</comment>
<dbReference type="GO" id="GO:0047661">
    <property type="term" value="F:amino-acid racemase activity"/>
    <property type="evidence" value="ECO:0007669"/>
    <property type="project" value="InterPro"/>
</dbReference>
<evidence type="ECO:0000313" key="3">
    <source>
        <dbReference type="EMBL" id="MBE0560199.1"/>
    </source>
</evidence>
<comment type="similarity">
    <text evidence="1">Belongs to the HyuE racemase family.</text>
</comment>
<dbReference type="Pfam" id="PF01177">
    <property type="entry name" value="Asp_Glu_race"/>
    <property type="match status" value="1"/>
</dbReference>
<dbReference type="EMBL" id="WBWX01000001">
    <property type="protein sequence ID" value="KAB2802712.1"/>
    <property type="molecule type" value="Genomic_DNA"/>
</dbReference>